<proteinExistence type="predicted"/>
<reference evidence="2 3" key="1">
    <citation type="submission" date="2024-03" db="EMBL/GenBank/DDBJ databases">
        <title>A high-quality draft genome sequence of Diaporthe vaccinii, a causative agent of upright dieback and viscid rot disease in cranberry plants.</title>
        <authorList>
            <person name="Sarrasin M."/>
            <person name="Lang B.F."/>
            <person name="Burger G."/>
        </authorList>
    </citation>
    <scope>NUCLEOTIDE SEQUENCE [LARGE SCALE GENOMIC DNA]</scope>
    <source>
        <strain evidence="2 3">IS7</strain>
    </source>
</reference>
<dbReference type="EMBL" id="JBAWTH010000080">
    <property type="protein sequence ID" value="KAL2278992.1"/>
    <property type="molecule type" value="Genomic_DNA"/>
</dbReference>
<evidence type="ECO:0000313" key="2">
    <source>
        <dbReference type="EMBL" id="KAL2278992.1"/>
    </source>
</evidence>
<dbReference type="InterPro" id="IPR049326">
    <property type="entry name" value="Rhodopsin_dom_fungi"/>
</dbReference>
<evidence type="ECO:0000259" key="1">
    <source>
        <dbReference type="Pfam" id="PF20684"/>
    </source>
</evidence>
<dbReference type="Proteomes" id="UP001600888">
    <property type="component" value="Unassembled WGS sequence"/>
</dbReference>
<comment type="caution">
    <text evidence="2">The sequence shown here is derived from an EMBL/GenBank/DDBJ whole genome shotgun (WGS) entry which is preliminary data.</text>
</comment>
<dbReference type="Pfam" id="PF20684">
    <property type="entry name" value="Fung_rhodopsin"/>
    <property type="match status" value="1"/>
</dbReference>
<feature type="domain" description="Rhodopsin" evidence="1">
    <location>
        <begin position="1"/>
        <end position="57"/>
    </location>
</feature>
<evidence type="ECO:0000313" key="3">
    <source>
        <dbReference type="Proteomes" id="UP001600888"/>
    </source>
</evidence>
<organism evidence="2 3">
    <name type="scientific">Diaporthe vaccinii</name>
    <dbReference type="NCBI Taxonomy" id="105482"/>
    <lineage>
        <taxon>Eukaryota</taxon>
        <taxon>Fungi</taxon>
        <taxon>Dikarya</taxon>
        <taxon>Ascomycota</taxon>
        <taxon>Pezizomycotina</taxon>
        <taxon>Sordariomycetes</taxon>
        <taxon>Sordariomycetidae</taxon>
        <taxon>Diaporthales</taxon>
        <taxon>Diaporthaceae</taxon>
        <taxon>Diaporthe</taxon>
        <taxon>Diaporthe eres species complex</taxon>
    </lineage>
</organism>
<protein>
    <recommendedName>
        <fullName evidence="1">Rhodopsin domain-containing protein</fullName>
    </recommendedName>
</protein>
<gene>
    <name evidence="2" type="ORF">FJTKL_13983</name>
</gene>
<accession>A0ABR4E986</accession>
<sequence>MTVRKKLVIAFIFLAGFVVTGISIARFTVFFQAKDANFTYSYVEMAILSVAEINVSIEKRATRSVAWVHRCFLHSRDCHHSLKSAKICRRTHQQRRVGAAGGLHR</sequence>
<keyword evidence="3" id="KW-1185">Reference proteome</keyword>
<name>A0ABR4E986_9PEZI</name>